<protein>
    <submittedName>
        <fullName evidence="10">Rhomboid family intramembrane serine protease</fullName>
    </submittedName>
</protein>
<keyword evidence="7 8" id="KW-0472">Membrane</keyword>
<dbReference type="PANTHER" id="PTHR43066:SF1">
    <property type="entry name" value="RHOMBOID PROTEIN 2"/>
    <property type="match status" value="1"/>
</dbReference>
<feature type="transmembrane region" description="Helical" evidence="8">
    <location>
        <begin position="68"/>
        <end position="95"/>
    </location>
</feature>
<keyword evidence="6 8" id="KW-1133">Transmembrane helix</keyword>
<dbReference type="Proteomes" id="UP000218505">
    <property type="component" value="Chromosome"/>
</dbReference>
<keyword evidence="11" id="KW-1185">Reference proteome</keyword>
<evidence type="ECO:0000313" key="10">
    <source>
        <dbReference type="EMBL" id="ATE52740.1"/>
    </source>
</evidence>
<evidence type="ECO:0000256" key="6">
    <source>
        <dbReference type="ARBA" id="ARBA00022989"/>
    </source>
</evidence>
<dbReference type="PANTHER" id="PTHR43066">
    <property type="entry name" value="RHOMBOID-RELATED PROTEIN"/>
    <property type="match status" value="1"/>
</dbReference>
<dbReference type="Gene3D" id="1.20.1540.10">
    <property type="entry name" value="Rhomboid-like"/>
    <property type="match status" value="1"/>
</dbReference>
<dbReference type="GO" id="GO:0016020">
    <property type="term" value="C:membrane"/>
    <property type="evidence" value="ECO:0007669"/>
    <property type="project" value="UniProtKB-SubCell"/>
</dbReference>
<dbReference type="RefSeq" id="WP_096491730.1">
    <property type="nucleotide sequence ID" value="NZ_CP023445.1"/>
</dbReference>
<evidence type="ECO:0000256" key="4">
    <source>
        <dbReference type="ARBA" id="ARBA00022692"/>
    </source>
</evidence>
<evidence type="ECO:0000256" key="3">
    <source>
        <dbReference type="ARBA" id="ARBA00022670"/>
    </source>
</evidence>
<dbReference type="SUPFAM" id="SSF144091">
    <property type="entry name" value="Rhomboid-like"/>
    <property type="match status" value="1"/>
</dbReference>
<feature type="transmembrane region" description="Helical" evidence="8">
    <location>
        <begin position="24"/>
        <end position="48"/>
    </location>
</feature>
<comment type="subcellular location">
    <subcellularLocation>
        <location evidence="1">Membrane</location>
        <topology evidence="1">Multi-pass membrane protein</topology>
    </subcellularLocation>
</comment>
<reference evidence="10" key="1">
    <citation type="submission" date="2017-09" db="EMBL/GenBank/DDBJ databases">
        <title>Complete Genome Sequence of ansamitocin-producing Bacterium Actinosynnema pretiosum X47.</title>
        <authorList>
            <person name="Cao G."/>
            <person name="Zong G."/>
            <person name="Zhong C."/>
            <person name="Fu J."/>
        </authorList>
    </citation>
    <scope>NUCLEOTIDE SEQUENCE [LARGE SCALE GENOMIC DNA]</scope>
    <source>
        <strain evidence="10">X47</strain>
    </source>
</reference>
<dbReference type="GO" id="GO:0004252">
    <property type="term" value="F:serine-type endopeptidase activity"/>
    <property type="evidence" value="ECO:0007669"/>
    <property type="project" value="InterPro"/>
</dbReference>
<name>A0A290Z159_9PSEU</name>
<dbReference type="EMBL" id="CP023445">
    <property type="protein sequence ID" value="ATE52740.1"/>
    <property type="molecule type" value="Genomic_DNA"/>
</dbReference>
<dbReference type="InterPro" id="IPR022764">
    <property type="entry name" value="Peptidase_S54_rhomboid_dom"/>
</dbReference>
<gene>
    <name evidence="10" type="ORF">CNX65_05095</name>
</gene>
<feature type="transmembrane region" description="Helical" evidence="8">
    <location>
        <begin position="177"/>
        <end position="197"/>
    </location>
</feature>
<evidence type="ECO:0000256" key="7">
    <source>
        <dbReference type="ARBA" id="ARBA00023136"/>
    </source>
</evidence>
<dbReference type="KEGG" id="apre:CNX65_05095"/>
<evidence type="ECO:0000256" key="2">
    <source>
        <dbReference type="ARBA" id="ARBA00009045"/>
    </source>
</evidence>
<evidence type="ECO:0000256" key="1">
    <source>
        <dbReference type="ARBA" id="ARBA00004141"/>
    </source>
</evidence>
<comment type="similarity">
    <text evidence="2">Belongs to the peptidase S54 family.</text>
</comment>
<keyword evidence="5" id="KW-0378">Hydrolase</keyword>
<feature type="transmembrane region" description="Helical" evidence="8">
    <location>
        <begin position="153"/>
        <end position="171"/>
    </location>
</feature>
<organism evidence="10 11">
    <name type="scientific">Actinosynnema pretiosum</name>
    <dbReference type="NCBI Taxonomy" id="42197"/>
    <lineage>
        <taxon>Bacteria</taxon>
        <taxon>Bacillati</taxon>
        <taxon>Actinomycetota</taxon>
        <taxon>Actinomycetes</taxon>
        <taxon>Pseudonocardiales</taxon>
        <taxon>Pseudonocardiaceae</taxon>
        <taxon>Actinosynnema</taxon>
    </lineage>
</organism>
<dbReference type="Pfam" id="PF01694">
    <property type="entry name" value="Rhomboid"/>
    <property type="match status" value="1"/>
</dbReference>
<proteinExistence type="inferred from homology"/>
<feature type="transmembrane region" description="Helical" evidence="8">
    <location>
        <begin position="102"/>
        <end position="121"/>
    </location>
</feature>
<sequence length="211" mass="22242">MDPAAPSSRAPRPLSHRVIPPKPLLSALVVLLFTGALYVVEGIDAVFLGALDANGVRPRVWSEWDNLLWAPVLHAGWDHLIANSVPLLVLAFLASSGGIKQFLQVTAVIWLASGLGVWVFGSVGVHLGASGLIFGYLTFLLVRGIFVRSPWQIVVAIAVFAVYGAVLWGVLPGQPGISWEGHLFGAVGGVLAAWGVAQDAKGESRRANLGA</sequence>
<dbReference type="GO" id="GO:0006508">
    <property type="term" value="P:proteolysis"/>
    <property type="evidence" value="ECO:0007669"/>
    <property type="project" value="UniProtKB-KW"/>
</dbReference>
<evidence type="ECO:0000259" key="9">
    <source>
        <dbReference type="Pfam" id="PF01694"/>
    </source>
</evidence>
<evidence type="ECO:0000256" key="8">
    <source>
        <dbReference type="SAM" id="Phobius"/>
    </source>
</evidence>
<feature type="transmembrane region" description="Helical" evidence="8">
    <location>
        <begin position="127"/>
        <end position="146"/>
    </location>
</feature>
<evidence type="ECO:0000313" key="11">
    <source>
        <dbReference type="Proteomes" id="UP000218505"/>
    </source>
</evidence>
<dbReference type="AlphaFoldDB" id="A0A290Z159"/>
<dbReference type="InterPro" id="IPR035952">
    <property type="entry name" value="Rhomboid-like_sf"/>
</dbReference>
<keyword evidence="4 8" id="KW-0812">Transmembrane</keyword>
<keyword evidence="3 10" id="KW-0645">Protease</keyword>
<feature type="domain" description="Peptidase S54 rhomboid" evidence="9">
    <location>
        <begin position="63"/>
        <end position="197"/>
    </location>
</feature>
<accession>A0A290Z159</accession>
<evidence type="ECO:0000256" key="5">
    <source>
        <dbReference type="ARBA" id="ARBA00022801"/>
    </source>
</evidence>